<dbReference type="PANTHER" id="PTHR19302:SF33">
    <property type="entry name" value="GAMMA-TUBULIN COMPLEX COMPONENT 5"/>
    <property type="match status" value="1"/>
</dbReference>
<dbReference type="GO" id="GO:0005874">
    <property type="term" value="C:microtubule"/>
    <property type="evidence" value="ECO:0007669"/>
    <property type="project" value="UniProtKB-KW"/>
</dbReference>
<evidence type="ECO:0000259" key="6">
    <source>
        <dbReference type="Pfam" id="PF04130"/>
    </source>
</evidence>
<keyword evidence="9" id="KW-1185">Reference proteome</keyword>
<dbReference type="Pfam" id="PF17681">
    <property type="entry name" value="GCP_N_terminal"/>
    <property type="match status" value="1"/>
</dbReference>
<sequence>MEKSLGLLVSKLTGLEVALSFEWEFLCKITTLADKFIIKGRREVSKALLQHKNDFLNNSSTIGSLESNQRILKYDLLKLLLCLSSSLSIEPYTSRLEGQQKEPEITWDDIIREEPLDGDHWKSWSEDDNLVEEVSDEDIFEVDQVASQPKEFSAISNAPEVRFFESMEVDDRGDPEILEHLITQQYWRSDFSIPEEHPSDHSLLQNPCRLNSALSAAVYHEQDIQSLNFINESDLIREVLFLLNGRSGIVFPYSSHHHRFLVNRHYTVLHLSQSALFSLLSEFCEYGNMLLDLREIALHILSKDMLYGQTAQAFATVIYKSLLSFEGQVSYLERDANYITKNSAKYVSILKLRNELQIQLQCFHEIHNIAICAPFEEDGNPRRIAYYLISTLYERALTSQISGKSTFYDAILYIFQQTIVPFGRLMDGWMFRGSLEEDRMKEFYVSRNDDVSMNDSKFWTDGFSIDTVAQDIICPLFEKRNMERIFFTGKAVNLLLQIEKIQKEQIYLNEESIFFSKAMKMFLPIKQPFIDVVRKEPQEESVKKTYDIFTQSLSSMTYPSKQSAHEDVNETRSLIDDDGSLFDQSFIQCIEHYVQAPYMNIAHKLNIILHKHCGLLVQLKSLASIYLMLENDMMHSFCEAIFIQMDNKEHWFDQRSLNGTFIETCETNGYSETVYIEIERPISTRTMVSIVELVRFKVSIPWPLNNFIQEDCLTRYSIITSFLLRLRRAKYVLEKKMLFKGKVKYEKCDVNTTWLYAVRMRMLWFVNTIWRYIMVTVLHVETIKFRESLSSSTDADEITIFHNAYIDRIIDRCMLDEKSTSIKMAIIKIFDMTENLADVFSKYIGIEEQLRSYKIHGIEDLRFEMDTIEKEFNSINEFVSSSLMDLSKKNGLFWCENLAASLNVQ</sequence>
<comment type="subcellular location">
    <subcellularLocation>
        <location evidence="5">Cytoplasm</location>
        <location evidence="5">Cytoskeleton</location>
        <location evidence="5">Microtubule organizing center</location>
    </subcellularLocation>
</comment>
<evidence type="ECO:0000259" key="7">
    <source>
        <dbReference type="Pfam" id="PF17681"/>
    </source>
</evidence>
<dbReference type="Proteomes" id="UP000716291">
    <property type="component" value="Unassembled WGS sequence"/>
</dbReference>
<evidence type="ECO:0000313" key="8">
    <source>
        <dbReference type="EMBL" id="KAG1314460.1"/>
    </source>
</evidence>
<dbReference type="GO" id="GO:0043015">
    <property type="term" value="F:gamma-tubulin binding"/>
    <property type="evidence" value="ECO:0007669"/>
    <property type="project" value="InterPro"/>
</dbReference>
<dbReference type="InterPro" id="IPR007259">
    <property type="entry name" value="GCP"/>
</dbReference>
<comment type="caution">
    <text evidence="8">The sequence shown here is derived from an EMBL/GenBank/DDBJ whole genome shotgun (WGS) entry which is preliminary data.</text>
</comment>
<dbReference type="GO" id="GO:0007020">
    <property type="term" value="P:microtubule nucleation"/>
    <property type="evidence" value="ECO:0007669"/>
    <property type="project" value="InterPro"/>
</dbReference>
<dbReference type="GO" id="GO:0031122">
    <property type="term" value="P:cytoplasmic microtubule organization"/>
    <property type="evidence" value="ECO:0007669"/>
    <property type="project" value="TreeGrafter"/>
</dbReference>
<dbReference type="GO" id="GO:0000278">
    <property type="term" value="P:mitotic cell cycle"/>
    <property type="evidence" value="ECO:0007669"/>
    <property type="project" value="TreeGrafter"/>
</dbReference>
<dbReference type="EMBL" id="JAANQT010000109">
    <property type="protein sequence ID" value="KAG1314460.1"/>
    <property type="molecule type" value="Genomic_DNA"/>
</dbReference>
<comment type="similarity">
    <text evidence="1 5">Belongs to the TUBGCP family.</text>
</comment>
<evidence type="ECO:0000313" key="9">
    <source>
        <dbReference type="Proteomes" id="UP000716291"/>
    </source>
</evidence>
<feature type="domain" description="Gamma tubulin complex component C-terminal" evidence="6">
    <location>
        <begin position="615"/>
        <end position="904"/>
    </location>
</feature>
<keyword evidence="2 5" id="KW-0963">Cytoplasm</keyword>
<dbReference type="GO" id="GO:0051011">
    <property type="term" value="F:microtubule minus-end binding"/>
    <property type="evidence" value="ECO:0007669"/>
    <property type="project" value="TreeGrafter"/>
</dbReference>
<accession>A0A9P6XI76</accession>
<dbReference type="InterPro" id="IPR041470">
    <property type="entry name" value="GCP_N"/>
</dbReference>
<evidence type="ECO:0000256" key="1">
    <source>
        <dbReference type="ARBA" id="ARBA00010337"/>
    </source>
</evidence>
<dbReference type="GO" id="GO:0051225">
    <property type="term" value="P:spindle assembly"/>
    <property type="evidence" value="ECO:0007669"/>
    <property type="project" value="TreeGrafter"/>
</dbReference>
<evidence type="ECO:0000256" key="5">
    <source>
        <dbReference type="RuleBase" id="RU363050"/>
    </source>
</evidence>
<dbReference type="AlphaFoldDB" id="A0A9P6XI76"/>
<dbReference type="Gene3D" id="1.20.120.1900">
    <property type="entry name" value="Gamma-tubulin complex, C-terminal domain"/>
    <property type="match status" value="1"/>
</dbReference>
<keyword evidence="4 5" id="KW-0206">Cytoskeleton</keyword>
<dbReference type="InterPro" id="IPR040457">
    <property type="entry name" value="GCP_C"/>
</dbReference>
<dbReference type="PANTHER" id="PTHR19302">
    <property type="entry name" value="GAMMA TUBULIN COMPLEX PROTEIN"/>
    <property type="match status" value="1"/>
</dbReference>
<feature type="domain" description="Gamma tubulin complex component protein N-terminal" evidence="7">
    <location>
        <begin position="236"/>
        <end position="554"/>
    </location>
</feature>
<dbReference type="GO" id="GO:0000930">
    <property type="term" value="C:gamma-tubulin complex"/>
    <property type="evidence" value="ECO:0007669"/>
    <property type="project" value="TreeGrafter"/>
</dbReference>
<protein>
    <recommendedName>
        <fullName evidence="5">Spindle pole body component</fullName>
    </recommendedName>
</protein>
<dbReference type="GO" id="GO:0051321">
    <property type="term" value="P:meiotic cell cycle"/>
    <property type="evidence" value="ECO:0007669"/>
    <property type="project" value="TreeGrafter"/>
</dbReference>
<evidence type="ECO:0000256" key="3">
    <source>
        <dbReference type="ARBA" id="ARBA00022701"/>
    </source>
</evidence>
<reference evidence="8" key="1">
    <citation type="journal article" date="2020" name="Microb. Genom.">
        <title>Genetic diversity of clinical and environmental Mucorales isolates obtained from an investigation of mucormycosis cases among solid organ transplant recipients.</title>
        <authorList>
            <person name="Nguyen M.H."/>
            <person name="Kaul D."/>
            <person name="Muto C."/>
            <person name="Cheng S.J."/>
            <person name="Richter R.A."/>
            <person name="Bruno V.M."/>
            <person name="Liu G."/>
            <person name="Beyhan S."/>
            <person name="Sundermann A.J."/>
            <person name="Mounaud S."/>
            <person name="Pasculle A.W."/>
            <person name="Nierman W.C."/>
            <person name="Driscoll E."/>
            <person name="Cumbie R."/>
            <person name="Clancy C.J."/>
            <person name="Dupont C.L."/>
        </authorList>
    </citation>
    <scope>NUCLEOTIDE SEQUENCE</scope>
    <source>
        <strain evidence="8">GL11</strain>
    </source>
</reference>
<dbReference type="GO" id="GO:0005816">
    <property type="term" value="C:spindle pole body"/>
    <property type="evidence" value="ECO:0007669"/>
    <property type="project" value="UniProtKB-ARBA"/>
</dbReference>
<dbReference type="Pfam" id="PF04130">
    <property type="entry name" value="GCP_C_terminal"/>
    <property type="match status" value="1"/>
</dbReference>
<proteinExistence type="inferred from homology"/>
<organism evidence="8 9">
    <name type="scientific">Rhizopus oryzae</name>
    <name type="common">Mucormycosis agent</name>
    <name type="synonym">Rhizopus arrhizus var. delemar</name>
    <dbReference type="NCBI Taxonomy" id="64495"/>
    <lineage>
        <taxon>Eukaryota</taxon>
        <taxon>Fungi</taxon>
        <taxon>Fungi incertae sedis</taxon>
        <taxon>Mucoromycota</taxon>
        <taxon>Mucoromycotina</taxon>
        <taxon>Mucoromycetes</taxon>
        <taxon>Mucorales</taxon>
        <taxon>Mucorineae</taxon>
        <taxon>Rhizopodaceae</taxon>
        <taxon>Rhizopus</taxon>
    </lineage>
</organism>
<dbReference type="GO" id="GO:0000922">
    <property type="term" value="C:spindle pole"/>
    <property type="evidence" value="ECO:0007669"/>
    <property type="project" value="InterPro"/>
</dbReference>
<name>A0A9P6XI76_RHIOR</name>
<gene>
    <name evidence="8" type="ORF">G6F64_001435</name>
</gene>
<dbReference type="InterPro" id="IPR042241">
    <property type="entry name" value="GCP_C_sf"/>
</dbReference>
<evidence type="ECO:0000256" key="4">
    <source>
        <dbReference type="ARBA" id="ARBA00023212"/>
    </source>
</evidence>
<evidence type="ECO:0000256" key="2">
    <source>
        <dbReference type="ARBA" id="ARBA00022490"/>
    </source>
</evidence>
<keyword evidence="3 5" id="KW-0493">Microtubule</keyword>